<keyword evidence="1" id="KW-0812">Transmembrane</keyword>
<protein>
    <submittedName>
        <fullName evidence="2">Uncharacterized protein</fullName>
    </submittedName>
</protein>
<dbReference type="EMBL" id="JAUUTY010000382">
    <property type="protein sequence ID" value="KAK1601656.1"/>
    <property type="molecule type" value="Genomic_DNA"/>
</dbReference>
<sequence>MRFPERCLNVVAAHRSCRFGGGAGGGRMPTKWFFEVKWKESMGGVAGACFVVAGASPSPLMASCSLDNQKALPTWNFLELEAVQEALNLNESELHGRHIKVSPKRTNVPGMKQRPPRGAFNPYIGYLWIIWVTVFPTVRWLWESSQSSSANPLEALLPK</sequence>
<keyword evidence="3" id="KW-1185">Reference proteome</keyword>
<comment type="caution">
    <text evidence="2">The sequence shown here is derived from an EMBL/GenBank/DDBJ whole genome shotgun (WGS) entry which is preliminary data.</text>
</comment>
<keyword evidence="1" id="KW-0472">Membrane</keyword>
<dbReference type="Proteomes" id="UP001231189">
    <property type="component" value="Unassembled WGS sequence"/>
</dbReference>
<evidence type="ECO:0000313" key="2">
    <source>
        <dbReference type="EMBL" id="KAK1601656.1"/>
    </source>
</evidence>
<organism evidence="2 3">
    <name type="scientific">Lolium multiflorum</name>
    <name type="common">Italian ryegrass</name>
    <name type="synonym">Lolium perenne subsp. multiflorum</name>
    <dbReference type="NCBI Taxonomy" id="4521"/>
    <lineage>
        <taxon>Eukaryota</taxon>
        <taxon>Viridiplantae</taxon>
        <taxon>Streptophyta</taxon>
        <taxon>Embryophyta</taxon>
        <taxon>Tracheophyta</taxon>
        <taxon>Spermatophyta</taxon>
        <taxon>Magnoliopsida</taxon>
        <taxon>Liliopsida</taxon>
        <taxon>Poales</taxon>
        <taxon>Poaceae</taxon>
        <taxon>BOP clade</taxon>
        <taxon>Pooideae</taxon>
        <taxon>Poodae</taxon>
        <taxon>Poeae</taxon>
        <taxon>Poeae Chloroplast Group 2 (Poeae type)</taxon>
        <taxon>Loliodinae</taxon>
        <taxon>Loliinae</taxon>
        <taxon>Lolium</taxon>
    </lineage>
</organism>
<name>A0AAD8VDZ9_LOLMU</name>
<dbReference type="AlphaFoldDB" id="A0AAD8VDZ9"/>
<evidence type="ECO:0000256" key="1">
    <source>
        <dbReference type="SAM" id="Phobius"/>
    </source>
</evidence>
<reference evidence="2" key="1">
    <citation type="submission" date="2023-07" db="EMBL/GenBank/DDBJ databases">
        <title>A chromosome-level genome assembly of Lolium multiflorum.</title>
        <authorList>
            <person name="Chen Y."/>
            <person name="Copetti D."/>
            <person name="Kolliker R."/>
            <person name="Studer B."/>
        </authorList>
    </citation>
    <scope>NUCLEOTIDE SEQUENCE</scope>
    <source>
        <strain evidence="2">02402/16</strain>
        <tissue evidence="2">Leaf</tissue>
    </source>
</reference>
<accession>A0AAD8VDZ9</accession>
<gene>
    <name evidence="2" type="ORF">QYE76_016910</name>
</gene>
<proteinExistence type="predicted"/>
<evidence type="ECO:0000313" key="3">
    <source>
        <dbReference type="Proteomes" id="UP001231189"/>
    </source>
</evidence>
<keyword evidence="1" id="KW-1133">Transmembrane helix</keyword>
<feature type="transmembrane region" description="Helical" evidence="1">
    <location>
        <begin position="123"/>
        <end position="142"/>
    </location>
</feature>